<name>A0A4R5AW50_9ACTN</name>
<evidence type="ECO:0000313" key="2">
    <source>
        <dbReference type="Proteomes" id="UP000294513"/>
    </source>
</evidence>
<organism evidence="1 2">
    <name type="scientific">Actinomadura rubrisoli</name>
    <dbReference type="NCBI Taxonomy" id="2530368"/>
    <lineage>
        <taxon>Bacteria</taxon>
        <taxon>Bacillati</taxon>
        <taxon>Actinomycetota</taxon>
        <taxon>Actinomycetes</taxon>
        <taxon>Streptosporangiales</taxon>
        <taxon>Thermomonosporaceae</taxon>
        <taxon>Actinomadura</taxon>
    </lineage>
</organism>
<proteinExistence type="predicted"/>
<dbReference type="AlphaFoldDB" id="A0A4R5AW50"/>
<protein>
    <submittedName>
        <fullName evidence="1">Uncharacterized protein</fullName>
    </submittedName>
</protein>
<evidence type="ECO:0000313" key="1">
    <source>
        <dbReference type="EMBL" id="TDD77668.1"/>
    </source>
</evidence>
<reference evidence="1 2" key="1">
    <citation type="submission" date="2019-03" db="EMBL/GenBank/DDBJ databases">
        <title>Draft genome sequences of novel Actinobacteria.</title>
        <authorList>
            <person name="Sahin N."/>
            <person name="Ay H."/>
            <person name="Saygin H."/>
        </authorList>
    </citation>
    <scope>NUCLEOTIDE SEQUENCE [LARGE SCALE GENOMIC DNA]</scope>
    <source>
        <strain evidence="1 2">H3C3</strain>
    </source>
</reference>
<dbReference type="EMBL" id="SMKU01000200">
    <property type="protein sequence ID" value="TDD77668.1"/>
    <property type="molecule type" value="Genomic_DNA"/>
</dbReference>
<accession>A0A4R5AW50</accession>
<dbReference type="RefSeq" id="WP_131899105.1">
    <property type="nucleotide sequence ID" value="NZ_SMKU01000200.1"/>
</dbReference>
<gene>
    <name evidence="1" type="ORF">E1298_29830</name>
</gene>
<dbReference type="OrthoDB" id="3512717at2"/>
<sequence>MSGPMPDEIRNNLKSKAIDLRTQGWTYREIAGSLNISISTCSLWLRDVPAPPRPGYRQERVAAMWKARWEPYHIATERERHEVKLAACAEMGELDERETLLAGALVYWCEGSKDKIYRRSEKVSFINSDPALIAFFLRFLETAGVSRDRIQFRLHIHETADIAEATKWWSEWTGTPVEDFRKPTVKRHNPKTNRKNLVDEYRGCVQITVRKGADLYRRIEGWAYGALLGGEAARTRLISRSDEAVSRIIAEHGMPR</sequence>
<dbReference type="Proteomes" id="UP000294513">
    <property type="component" value="Unassembled WGS sequence"/>
</dbReference>
<comment type="caution">
    <text evidence="1">The sequence shown here is derived from an EMBL/GenBank/DDBJ whole genome shotgun (WGS) entry which is preliminary data.</text>
</comment>
<keyword evidence="2" id="KW-1185">Reference proteome</keyword>